<gene>
    <name evidence="2" type="ORF">DW252_01660</name>
</gene>
<evidence type="ECO:0000313" key="3">
    <source>
        <dbReference type="Proteomes" id="UP000286595"/>
    </source>
</evidence>
<evidence type="ECO:0000256" key="1">
    <source>
        <dbReference type="SAM" id="Phobius"/>
    </source>
</evidence>
<feature type="transmembrane region" description="Helical" evidence="1">
    <location>
        <begin position="73"/>
        <end position="94"/>
    </location>
</feature>
<keyword evidence="1" id="KW-0472">Membrane</keyword>
<keyword evidence="1" id="KW-0812">Transmembrane</keyword>
<dbReference type="Proteomes" id="UP000286595">
    <property type="component" value="Unassembled WGS sequence"/>
</dbReference>
<feature type="transmembrane region" description="Helical" evidence="1">
    <location>
        <begin position="115"/>
        <end position="136"/>
    </location>
</feature>
<feature type="transmembrane region" description="Helical" evidence="1">
    <location>
        <begin position="25"/>
        <end position="45"/>
    </location>
</feature>
<dbReference type="EMBL" id="QRIM01000002">
    <property type="protein sequence ID" value="RHG62275.1"/>
    <property type="molecule type" value="Genomic_DNA"/>
</dbReference>
<name>A0A414UFJ8_9FIRM</name>
<keyword evidence="1" id="KW-1133">Transmembrane helix</keyword>
<protein>
    <submittedName>
        <fullName evidence="2">Uncharacterized protein</fullName>
    </submittedName>
</protein>
<feature type="transmembrane region" description="Helical" evidence="1">
    <location>
        <begin position="151"/>
        <end position="178"/>
    </location>
</feature>
<proteinExistence type="predicted"/>
<evidence type="ECO:0000313" key="2">
    <source>
        <dbReference type="EMBL" id="RHG62275.1"/>
    </source>
</evidence>
<accession>A0A414UFJ8</accession>
<dbReference type="AlphaFoldDB" id="A0A414UFJ8"/>
<comment type="caution">
    <text evidence="2">The sequence shown here is derived from an EMBL/GenBank/DDBJ whole genome shotgun (WGS) entry which is preliminary data.</text>
</comment>
<sequence length="189" mass="22245">MGEFLIKIFELLLGENKEKRQYRLFHLKSVTFLWLILILFTSRVWNVQKCIKGLISEKIQSIILDIARIGAHLFTSLVIIAFVIFVIAAIIYEIMYKVSNNNERIDYFHRLRIGASFRFSSSLENVLIFLMMGYVFDNNFVNEYTAIYSQYLWISIFIACGVEFVFSSSIGILNRFFVFWSPLDKKDKD</sequence>
<organism evidence="2 3">
    <name type="scientific">Coprococcus comes</name>
    <dbReference type="NCBI Taxonomy" id="410072"/>
    <lineage>
        <taxon>Bacteria</taxon>
        <taxon>Bacillati</taxon>
        <taxon>Bacillota</taxon>
        <taxon>Clostridia</taxon>
        <taxon>Lachnospirales</taxon>
        <taxon>Lachnospiraceae</taxon>
        <taxon>Coprococcus</taxon>
    </lineage>
</organism>
<reference evidence="2 3" key="1">
    <citation type="submission" date="2018-08" db="EMBL/GenBank/DDBJ databases">
        <title>A genome reference for cultivated species of the human gut microbiota.</title>
        <authorList>
            <person name="Zou Y."/>
            <person name="Xue W."/>
            <person name="Luo G."/>
        </authorList>
    </citation>
    <scope>NUCLEOTIDE SEQUENCE [LARGE SCALE GENOMIC DNA]</scope>
    <source>
        <strain evidence="2 3">AM22-12LB</strain>
    </source>
</reference>
<dbReference type="RefSeq" id="WP_118217327.1">
    <property type="nucleotide sequence ID" value="NZ_QRIM01000002.1"/>
</dbReference>